<dbReference type="PROSITE" id="PS50850">
    <property type="entry name" value="MFS"/>
    <property type="match status" value="1"/>
</dbReference>
<feature type="transmembrane region" description="Helical" evidence="7">
    <location>
        <begin position="181"/>
        <end position="204"/>
    </location>
</feature>
<protein>
    <submittedName>
        <fullName evidence="9">Membrane protein</fullName>
    </submittedName>
</protein>
<sequence length="602" mass="65834">MSGDPKEVRFSNSASEHNQESQLESQNQTNKEGKYFESDAGDGTKSTDQHLHGWKLVTTLFSCLCCLFLTALDQTIVVTILETVGNKFHNFEQIGWLSSGFLLTTCVFASVWGKLSIIFGRKNVFLFAVLVFEIGSLICALANSMSMLIVGRVIAGIGGGGIQVLNSIIITEVVKMSKRSLATSLIGVVFGISSIIGPLIGGAFTSKVSWRWCFYINLPVGGFAAGCILIFFNPPRVKNPIKNQLKTIDYIGIACISIGLTLILLALSFGGTQFPWKSAAVILCFVLGGIFLILFTIWNFKYSKEPIIPLEIIEVPQVVTAAICLGFSFFFYMGIILYLGVYFQVVRGADAWLSGVSLLPLILTNVVASIGIGYLLKITRYVKPYSLFAAFLGPLGCGILALLKVHSSSSQRIGLLIPVGVSMGFQFQTRIFEAQLRAPKTPGGLILTMSWMNFIRTLGGTLGAELSQTVFNSSFKNKIGNLIAKGDIMNVSVPEAMSFISFPDSIKSLPQNEQDLVYECVMDSLRNVFYTCAASGGISLIFSFFTTNRRLPKDDTVATNKNKDDDLIESNASNESNNLKDPESKDEKSIQNQLIDTRDKQE</sequence>
<feature type="compositionally biased region" description="Basic and acidic residues" evidence="6">
    <location>
        <begin position="578"/>
        <end position="589"/>
    </location>
</feature>
<feature type="transmembrane region" description="Helical" evidence="7">
    <location>
        <begin position="351"/>
        <end position="375"/>
    </location>
</feature>
<dbReference type="GO" id="GO:0022857">
    <property type="term" value="F:transmembrane transporter activity"/>
    <property type="evidence" value="ECO:0007669"/>
    <property type="project" value="InterPro"/>
</dbReference>
<evidence type="ECO:0000256" key="4">
    <source>
        <dbReference type="ARBA" id="ARBA00022989"/>
    </source>
</evidence>
<dbReference type="SUPFAM" id="SSF103473">
    <property type="entry name" value="MFS general substrate transporter"/>
    <property type="match status" value="1"/>
</dbReference>
<dbReference type="PANTHER" id="PTHR23501">
    <property type="entry name" value="MAJOR FACILITATOR SUPERFAMILY"/>
    <property type="match status" value="1"/>
</dbReference>
<dbReference type="EMBL" id="CAIF01000085">
    <property type="protein sequence ID" value="CCH43640.1"/>
    <property type="molecule type" value="Genomic_DNA"/>
</dbReference>
<dbReference type="Gene3D" id="1.20.1720.10">
    <property type="entry name" value="Multidrug resistance protein D"/>
    <property type="match status" value="1"/>
</dbReference>
<evidence type="ECO:0000256" key="3">
    <source>
        <dbReference type="ARBA" id="ARBA00022692"/>
    </source>
</evidence>
<dbReference type="InterPro" id="IPR020846">
    <property type="entry name" value="MFS_dom"/>
</dbReference>
<dbReference type="PROSITE" id="PS00217">
    <property type="entry name" value="SUGAR_TRANSPORT_2"/>
    <property type="match status" value="1"/>
</dbReference>
<dbReference type="InterPro" id="IPR005829">
    <property type="entry name" value="Sugar_transporter_CS"/>
</dbReference>
<name>K0KET0_WICCF</name>
<dbReference type="GO" id="GO:0005886">
    <property type="term" value="C:plasma membrane"/>
    <property type="evidence" value="ECO:0007669"/>
    <property type="project" value="TreeGrafter"/>
</dbReference>
<evidence type="ECO:0000313" key="10">
    <source>
        <dbReference type="Proteomes" id="UP000009328"/>
    </source>
</evidence>
<comment type="caution">
    <text evidence="9">The sequence shown here is derived from an EMBL/GenBank/DDBJ whole genome shotgun (WGS) entry which is preliminary data.</text>
</comment>
<gene>
    <name evidence="9" type="ORF">BN7_3193</name>
</gene>
<dbReference type="InParanoid" id="K0KET0"/>
<feature type="transmembrane region" description="Helical" evidence="7">
    <location>
        <begin position="56"/>
        <end position="81"/>
    </location>
</feature>
<feature type="transmembrane region" description="Helical" evidence="7">
    <location>
        <begin position="216"/>
        <end position="235"/>
    </location>
</feature>
<feature type="transmembrane region" description="Helical" evidence="7">
    <location>
        <begin position="279"/>
        <end position="298"/>
    </location>
</feature>
<dbReference type="PANTHER" id="PTHR23501:SF198">
    <property type="entry name" value="AZOLE RESISTANCE PROTEIN 1-RELATED"/>
    <property type="match status" value="1"/>
</dbReference>
<evidence type="ECO:0000256" key="5">
    <source>
        <dbReference type="ARBA" id="ARBA00023136"/>
    </source>
</evidence>
<dbReference type="InterPro" id="IPR036259">
    <property type="entry name" value="MFS_trans_sf"/>
</dbReference>
<proteinExistence type="inferred from homology"/>
<feature type="compositionally biased region" description="Polar residues" evidence="6">
    <location>
        <begin position="10"/>
        <end position="30"/>
    </location>
</feature>
<dbReference type="Pfam" id="PF07690">
    <property type="entry name" value="MFS_1"/>
    <property type="match status" value="1"/>
</dbReference>
<feature type="transmembrane region" description="Helical" evidence="7">
    <location>
        <begin position="149"/>
        <end position="169"/>
    </location>
</feature>
<evidence type="ECO:0000256" key="1">
    <source>
        <dbReference type="ARBA" id="ARBA00004141"/>
    </source>
</evidence>
<evidence type="ECO:0000259" key="8">
    <source>
        <dbReference type="PROSITE" id="PS50850"/>
    </source>
</evidence>
<feature type="transmembrane region" description="Helical" evidence="7">
    <location>
        <begin position="387"/>
        <end position="407"/>
    </location>
</feature>
<accession>K0KET0</accession>
<reference evidence="9 10" key="1">
    <citation type="journal article" date="2012" name="Eukaryot. Cell">
        <title>Draft genome sequence of Wickerhamomyces ciferrii NRRL Y-1031 F-60-10.</title>
        <authorList>
            <person name="Schneider J."/>
            <person name="Andrea H."/>
            <person name="Blom J."/>
            <person name="Jaenicke S."/>
            <person name="Ruckert C."/>
            <person name="Schorsch C."/>
            <person name="Szczepanowski R."/>
            <person name="Farwick M."/>
            <person name="Goesmann A."/>
            <person name="Puhler A."/>
            <person name="Schaffer S."/>
            <person name="Tauch A."/>
            <person name="Kohler T."/>
            <person name="Brinkrolf K."/>
        </authorList>
    </citation>
    <scope>NUCLEOTIDE SEQUENCE [LARGE SCALE GENOMIC DNA]</scope>
    <source>
        <strain evidence="10">ATCC 14091 / BCRC 22168 / CBS 111 / JCM 3599 / NBRC 0793 / NRRL Y-1031 F-60-10</strain>
    </source>
</reference>
<organism evidence="9 10">
    <name type="scientific">Wickerhamomyces ciferrii (strain ATCC 14091 / BCRC 22168 / CBS 111 / JCM 3599 / NBRC 0793 / NRRL Y-1031 F-60-10)</name>
    <name type="common">Yeast</name>
    <name type="synonym">Pichia ciferrii</name>
    <dbReference type="NCBI Taxonomy" id="1206466"/>
    <lineage>
        <taxon>Eukaryota</taxon>
        <taxon>Fungi</taxon>
        <taxon>Dikarya</taxon>
        <taxon>Ascomycota</taxon>
        <taxon>Saccharomycotina</taxon>
        <taxon>Saccharomycetes</taxon>
        <taxon>Phaffomycetales</taxon>
        <taxon>Wickerhamomycetaceae</taxon>
        <taxon>Wickerhamomyces</taxon>
    </lineage>
</organism>
<keyword evidence="5 7" id="KW-0472">Membrane</keyword>
<keyword evidence="3 7" id="KW-0812">Transmembrane</keyword>
<keyword evidence="4 7" id="KW-1133">Transmembrane helix</keyword>
<feature type="compositionally biased region" description="Basic and acidic residues" evidence="6">
    <location>
        <begin position="554"/>
        <end position="565"/>
    </location>
</feature>
<dbReference type="FunCoup" id="K0KET0">
    <property type="interactions" value="96"/>
</dbReference>
<feature type="transmembrane region" description="Helical" evidence="7">
    <location>
        <begin position="93"/>
        <end position="112"/>
    </location>
</feature>
<evidence type="ECO:0000313" key="9">
    <source>
        <dbReference type="EMBL" id="CCH43640.1"/>
    </source>
</evidence>
<dbReference type="HOGENOM" id="CLU_000960_22_1_1"/>
<keyword evidence="10" id="KW-1185">Reference proteome</keyword>
<evidence type="ECO:0000256" key="7">
    <source>
        <dbReference type="SAM" id="Phobius"/>
    </source>
</evidence>
<evidence type="ECO:0000256" key="6">
    <source>
        <dbReference type="SAM" id="MobiDB-lite"/>
    </source>
</evidence>
<comment type="similarity">
    <text evidence="2">Belongs to the major facilitator superfamily.</text>
</comment>
<dbReference type="Proteomes" id="UP000009328">
    <property type="component" value="Unassembled WGS sequence"/>
</dbReference>
<feature type="transmembrane region" description="Helical" evidence="7">
    <location>
        <begin position="318"/>
        <end position="339"/>
    </location>
</feature>
<feature type="region of interest" description="Disordered" evidence="6">
    <location>
        <begin position="554"/>
        <end position="602"/>
    </location>
</feature>
<dbReference type="eggNOG" id="KOG0254">
    <property type="taxonomic scope" value="Eukaryota"/>
</dbReference>
<evidence type="ECO:0000256" key="2">
    <source>
        <dbReference type="ARBA" id="ARBA00008335"/>
    </source>
</evidence>
<dbReference type="InterPro" id="IPR011701">
    <property type="entry name" value="MFS"/>
</dbReference>
<feature type="domain" description="Major facilitator superfamily (MFS) profile" evidence="8">
    <location>
        <begin position="59"/>
        <end position="551"/>
    </location>
</feature>
<dbReference type="CDD" id="cd17502">
    <property type="entry name" value="MFS_Azr1_MDR_like"/>
    <property type="match status" value="1"/>
</dbReference>
<comment type="subcellular location">
    <subcellularLocation>
        <location evidence="1">Membrane</location>
        <topology evidence="1">Multi-pass membrane protein</topology>
    </subcellularLocation>
</comment>
<feature type="region of interest" description="Disordered" evidence="6">
    <location>
        <begin position="1"/>
        <end position="41"/>
    </location>
</feature>
<dbReference type="AlphaFoldDB" id="K0KET0"/>
<feature type="transmembrane region" description="Helical" evidence="7">
    <location>
        <begin position="247"/>
        <end position="267"/>
    </location>
</feature>
<feature type="transmembrane region" description="Helical" evidence="7">
    <location>
        <begin position="124"/>
        <end position="143"/>
    </location>
</feature>